<evidence type="ECO:0000313" key="1">
    <source>
        <dbReference type="EMBL" id="CAG9938024.1"/>
    </source>
</evidence>
<protein>
    <submittedName>
        <fullName evidence="1">Uncharacterized protein</fullName>
    </submittedName>
</protein>
<keyword evidence="2" id="KW-1185">Reference proteome</keyword>
<comment type="caution">
    <text evidence="1">The sequence shown here is derived from an EMBL/GenBank/DDBJ whole genome shotgun (WGS) entry which is preliminary data.</text>
</comment>
<accession>A0ACA9TAS8</accession>
<proteinExistence type="predicted"/>
<dbReference type="Proteomes" id="UP000836387">
    <property type="component" value="Unassembled WGS sequence"/>
</dbReference>
<reference evidence="1" key="1">
    <citation type="submission" date="2020-04" db="EMBL/GenBank/DDBJ databases">
        <authorList>
            <person name="Broberg M."/>
        </authorList>
    </citation>
    <scope>NUCLEOTIDE SEQUENCE</scope>
</reference>
<name>A0ACA9TAS8_BIOOC</name>
<gene>
    <name evidence="1" type="ORF">CRV2_00006444</name>
</gene>
<dbReference type="EMBL" id="CADEHS020000002">
    <property type="protein sequence ID" value="CAG9938024.1"/>
    <property type="molecule type" value="Genomic_DNA"/>
</dbReference>
<reference evidence="1" key="2">
    <citation type="submission" date="2021-10" db="EMBL/GenBank/DDBJ databases">
        <authorList>
            <person name="Piombo E."/>
        </authorList>
    </citation>
    <scope>NUCLEOTIDE SEQUENCE</scope>
</reference>
<evidence type="ECO:0000313" key="2">
    <source>
        <dbReference type="Proteomes" id="UP000836387"/>
    </source>
</evidence>
<organism evidence="1 2">
    <name type="scientific">Clonostachys rosea f. rosea IK726</name>
    <dbReference type="NCBI Taxonomy" id="1349383"/>
    <lineage>
        <taxon>Eukaryota</taxon>
        <taxon>Fungi</taxon>
        <taxon>Dikarya</taxon>
        <taxon>Ascomycota</taxon>
        <taxon>Pezizomycotina</taxon>
        <taxon>Sordariomycetes</taxon>
        <taxon>Hypocreomycetidae</taxon>
        <taxon>Hypocreales</taxon>
        <taxon>Bionectriaceae</taxon>
        <taxon>Clonostachys</taxon>
    </lineage>
</organism>
<sequence length="283" mass="31956">MRIICLPLPIINTMAYQSNMQAQDELAALLSRTIFFNPDVQVQVPAPEPEQAVVYSASQHYNHSSHITRPAESSNREDIPRSASVPPHGDNAASEHILRIHGIDPQTLTPSQLQLFKVADAPQQRRLLELWSICPPKNGGDIPSLAWSSTTLEHEEQLARVRYESQQQEEAARNPPVQAQNGQWHQQESTDSEPYMLSGYEELMRREREREQERQSYTTSPSRNAYGCFATAQAMSGPTYSQAMDPVYQGPDYIREQQQMEMATQYGAFQQFGVVGQGDGMDF</sequence>